<comment type="caution">
    <text evidence="11">The sequence shown here is derived from an EMBL/GenBank/DDBJ whole genome shotgun (WGS) entry which is preliminary data.</text>
</comment>
<keyword evidence="2" id="KW-0964">Secreted</keyword>
<keyword evidence="2" id="KW-0272">Extracellular matrix</keyword>
<dbReference type="PANTHER" id="PTHR12231">
    <property type="entry name" value="CTX-RELATED TYPE I TRANSMEMBRANE PROTEIN"/>
    <property type="match status" value="1"/>
</dbReference>
<feature type="compositionally biased region" description="Low complexity" evidence="7">
    <location>
        <begin position="699"/>
        <end position="708"/>
    </location>
</feature>
<evidence type="ECO:0000256" key="6">
    <source>
        <dbReference type="ARBA" id="ARBA00023319"/>
    </source>
</evidence>
<feature type="domain" description="Fibrinogen C-terminal" evidence="10">
    <location>
        <begin position="1021"/>
        <end position="1076"/>
    </location>
</feature>
<dbReference type="Gene3D" id="2.60.40.10">
    <property type="entry name" value="Immunoglobulins"/>
    <property type="match status" value="6"/>
</dbReference>
<dbReference type="InterPro" id="IPR036179">
    <property type="entry name" value="Ig-like_dom_sf"/>
</dbReference>
<dbReference type="Pfam" id="PF01391">
    <property type="entry name" value="Collagen"/>
    <property type="match status" value="2"/>
</dbReference>
<dbReference type="Pfam" id="PF13927">
    <property type="entry name" value="Ig_3"/>
    <property type="match status" value="3"/>
</dbReference>
<name>A0ABN8RDL1_9CNID</name>
<dbReference type="InterPro" id="IPR007110">
    <property type="entry name" value="Ig-like_dom"/>
</dbReference>
<dbReference type="EMBL" id="CALNXK010000201">
    <property type="protein sequence ID" value="CAH3175536.1"/>
    <property type="molecule type" value="Genomic_DNA"/>
</dbReference>
<dbReference type="PANTHER" id="PTHR12231:SF253">
    <property type="entry name" value="DPR-INTERACTING PROTEIN ETA, ISOFORM B-RELATED"/>
    <property type="match status" value="1"/>
</dbReference>
<dbReference type="SUPFAM" id="SSF56496">
    <property type="entry name" value="Fibrinogen C-terminal domain-like"/>
    <property type="match status" value="2"/>
</dbReference>
<feature type="domain" description="Ig-like" evidence="9">
    <location>
        <begin position="314"/>
        <end position="385"/>
    </location>
</feature>
<feature type="region of interest" description="Disordered" evidence="7">
    <location>
        <begin position="79"/>
        <end position="113"/>
    </location>
</feature>
<evidence type="ECO:0000313" key="11">
    <source>
        <dbReference type="EMBL" id="CAH3175536.1"/>
    </source>
</evidence>
<protein>
    <submittedName>
        <fullName evidence="11">Uncharacterized protein</fullName>
    </submittedName>
</protein>
<evidence type="ECO:0000259" key="10">
    <source>
        <dbReference type="PROSITE" id="PS51406"/>
    </source>
</evidence>
<dbReference type="SMART" id="SM00409">
    <property type="entry name" value="IG"/>
    <property type="match status" value="6"/>
</dbReference>
<feature type="transmembrane region" description="Helical" evidence="8">
    <location>
        <begin position="16"/>
        <end position="38"/>
    </location>
</feature>
<feature type="domain" description="Ig-like" evidence="9">
    <location>
        <begin position="216"/>
        <end position="300"/>
    </location>
</feature>
<evidence type="ECO:0000256" key="3">
    <source>
        <dbReference type="ARBA" id="ARBA00022729"/>
    </source>
</evidence>
<evidence type="ECO:0000256" key="5">
    <source>
        <dbReference type="ARBA" id="ARBA00023157"/>
    </source>
</evidence>
<reference evidence="11 12" key="1">
    <citation type="submission" date="2022-05" db="EMBL/GenBank/DDBJ databases">
        <authorList>
            <consortium name="Genoscope - CEA"/>
            <person name="William W."/>
        </authorList>
    </citation>
    <scope>NUCLEOTIDE SEQUENCE [LARGE SCALE GENOMIC DNA]</scope>
</reference>
<dbReference type="InterPro" id="IPR008160">
    <property type="entry name" value="Collagen"/>
</dbReference>
<feature type="region of interest" description="Disordered" evidence="7">
    <location>
        <begin position="616"/>
        <end position="658"/>
    </location>
</feature>
<feature type="domain" description="Ig-like" evidence="9">
    <location>
        <begin position="761"/>
        <end position="845"/>
    </location>
</feature>
<keyword evidence="8" id="KW-1133">Transmembrane helix</keyword>
<dbReference type="Proteomes" id="UP001159405">
    <property type="component" value="Unassembled WGS sequence"/>
</dbReference>
<evidence type="ECO:0000256" key="8">
    <source>
        <dbReference type="SAM" id="Phobius"/>
    </source>
</evidence>
<dbReference type="InterPro" id="IPR036056">
    <property type="entry name" value="Fibrinogen-like_C"/>
</dbReference>
<feature type="region of interest" description="Disordered" evidence="7">
    <location>
        <begin position="136"/>
        <end position="221"/>
    </location>
</feature>
<dbReference type="InterPro" id="IPR014716">
    <property type="entry name" value="Fibrinogen_a/b/g_C_1"/>
</dbReference>
<gene>
    <name evidence="11" type="ORF">PLOB_00017019</name>
</gene>
<keyword evidence="12" id="KW-1185">Reference proteome</keyword>
<dbReference type="PROSITE" id="PS50835">
    <property type="entry name" value="IG_LIKE"/>
    <property type="match status" value="6"/>
</dbReference>
<dbReference type="InterPro" id="IPR003599">
    <property type="entry name" value="Ig_sub"/>
</dbReference>
<keyword evidence="6" id="KW-0393">Immunoglobulin domain</keyword>
<dbReference type="InterPro" id="IPR002181">
    <property type="entry name" value="Fibrinogen_a/b/g_C_dom"/>
</dbReference>
<keyword evidence="4" id="KW-0677">Repeat</keyword>
<evidence type="ECO:0000256" key="4">
    <source>
        <dbReference type="ARBA" id="ARBA00022737"/>
    </source>
</evidence>
<dbReference type="Pfam" id="PF07679">
    <property type="entry name" value="I-set"/>
    <property type="match status" value="3"/>
</dbReference>
<dbReference type="Gene3D" id="2.60.120.1000">
    <property type="match status" value="1"/>
</dbReference>
<feature type="compositionally biased region" description="Polar residues" evidence="7">
    <location>
        <begin position="102"/>
        <end position="111"/>
    </location>
</feature>
<sequence>MKSPTENTHTNGRKTFIGLCSTSCFLLSVVCCIALFHVEFRIHEHRRLISQLETFRQEIQREVAQVKLDCKKGRVTKSNHPDFWQNTKGRKVIYREKRDSSDASQNKSVTKASEVKKLIKKELRLLQNKICAKDEKLCQPGPKGNTGRRGRRGPQGIPGPRGRSGPAGPPGKNGSIGPQGPMGIKGDRGLPGLPGPPGPRGPPGEKGAPGRSISAPSLLQPPVETTINASLTAILKCTAAGNPPPKVTWFKVNSTLPVGRHVVDSSGALILQDIRPEDEGQYTCKAENLMGTINASARLTILLSSNRLMAEQKQNFTITCTATGQPQPKITWSKVGGDLPKGRSEVMKDALTIYQVTRNDGGIYTCKADNILGTATDMAQLMVFSPLRFKLRPPQELTPMAGSTVRLPCVAESDLRLTITWTKDGSLPPFESRILQNNTLVLNSIKISHKGSYTCRASNPLSTIETKVKIHSPVTLASCSEIRKHVSSVSGNYDIDPDGEGGLAPFTVYCDMTAKNGVGVTVISHDSESRTYVKGYEAKGNSLIMRQRNVEEKHKTGSKIFESLSCKSGLLLSIACCIALIHVELRVQEHHNLISHSVAFCGQLETQILRAQQKNGRWKITESGPSDLGQEAESQKTESRQRRALPSDSQAKPVKTASDVQQLIKEELRLLQNQICAKDEKLCRPGPKGNTGRRGRRGPQGIPGSRGRTGPAGPPGKHGPVGPQGPIGKDGVRGMQGPAGPPGPRGPPGKKGAPGQSISAPSLLQPPVETTVNESHSAILKCTAVGNPPPKVTWSKVNSSLPVGRHVVESSGALILQDVTPGDKGQYTCKAENLLGSINATAKLTVQFPPSIVLSSHRLMVEEKQNLTIACTATGQPKPKITWSKSVNNLPKDRNEVVNGALTIYHAVKKDGGTYICTADNILSSATDTAQLIVFSPLRFKVKPPKEVHTAIGYTVHLPCMAESDLRPVISWSKDGSVLPVGSRVLKNNTLVLNSIKTSHKGSYTCRATNALKTIETEVKINSPVRITSCSVIKKNVSSVSGNYVIDPDGEGGLAPFPVYCDMTTKHGIGVTVIGHDSESRTSVKGYESPGTYLRDVRYAKVSLSQLASLTRVSSHCEQFIKYECYGSHLLNNNHKYGWWVSRDSTKMTYWGGASGNGKCACGMTNSCVNPSYGCNCDKNDNTWREDSGLLTDKTKLPVIQLRFGDTGEGSEQGYHTLGKLKCFGTA</sequence>
<keyword evidence="3" id="KW-0732">Signal</keyword>
<feature type="region of interest" description="Disordered" evidence="7">
    <location>
        <begin position="681"/>
        <end position="772"/>
    </location>
</feature>
<dbReference type="PROSITE" id="PS51406">
    <property type="entry name" value="FIBRINOGEN_C_2"/>
    <property type="match status" value="2"/>
</dbReference>
<evidence type="ECO:0000313" key="12">
    <source>
        <dbReference type="Proteomes" id="UP001159405"/>
    </source>
</evidence>
<evidence type="ECO:0000256" key="7">
    <source>
        <dbReference type="SAM" id="MobiDB-lite"/>
    </source>
</evidence>
<evidence type="ECO:0000256" key="2">
    <source>
        <dbReference type="ARBA" id="ARBA00022530"/>
    </source>
</evidence>
<dbReference type="InterPro" id="IPR051170">
    <property type="entry name" value="Neural/epithelial_adhesion"/>
</dbReference>
<comment type="subcellular location">
    <subcellularLocation>
        <location evidence="1">Secreted</location>
        <location evidence="1">Extracellular space</location>
        <location evidence="1">Extracellular matrix</location>
    </subcellularLocation>
</comment>
<accession>A0ABN8RDL1</accession>
<dbReference type="Gene3D" id="3.90.215.10">
    <property type="entry name" value="Gamma Fibrinogen, chain A, domain 1"/>
    <property type="match status" value="1"/>
</dbReference>
<dbReference type="NCBIfam" id="NF040941">
    <property type="entry name" value="GGGWT_bact"/>
    <property type="match status" value="2"/>
</dbReference>
<feature type="domain" description="Ig-like" evidence="9">
    <location>
        <begin position="386"/>
        <end position="471"/>
    </location>
</feature>
<dbReference type="InterPro" id="IPR003598">
    <property type="entry name" value="Ig_sub2"/>
</dbReference>
<dbReference type="InterPro" id="IPR013783">
    <property type="entry name" value="Ig-like_fold"/>
</dbReference>
<dbReference type="SUPFAM" id="SSF48726">
    <property type="entry name" value="Immunoglobulin"/>
    <property type="match status" value="6"/>
</dbReference>
<feature type="domain" description="Fibrinogen C-terminal" evidence="10">
    <location>
        <begin position="470"/>
        <end position="525"/>
    </location>
</feature>
<keyword evidence="5" id="KW-1015">Disulfide bond</keyword>
<evidence type="ECO:0000259" key="9">
    <source>
        <dbReference type="PROSITE" id="PS50835"/>
    </source>
</evidence>
<feature type="compositionally biased region" description="Low complexity" evidence="7">
    <location>
        <begin position="154"/>
        <end position="166"/>
    </location>
</feature>
<feature type="compositionally biased region" description="Polar residues" evidence="7">
    <location>
        <begin position="756"/>
        <end position="772"/>
    </location>
</feature>
<evidence type="ECO:0000256" key="1">
    <source>
        <dbReference type="ARBA" id="ARBA00004498"/>
    </source>
</evidence>
<feature type="compositionally biased region" description="Pro residues" evidence="7">
    <location>
        <begin position="193"/>
        <end position="202"/>
    </location>
</feature>
<feature type="domain" description="Ig-like" evidence="9">
    <location>
        <begin position="850"/>
        <end position="933"/>
    </location>
</feature>
<feature type="domain" description="Ig-like" evidence="9">
    <location>
        <begin position="937"/>
        <end position="1022"/>
    </location>
</feature>
<dbReference type="InterPro" id="IPR013098">
    <property type="entry name" value="Ig_I-set"/>
</dbReference>
<keyword evidence="8" id="KW-0812">Transmembrane</keyword>
<dbReference type="SMART" id="SM00408">
    <property type="entry name" value="IGc2"/>
    <property type="match status" value="6"/>
</dbReference>
<keyword evidence="8" id="KW-0472">Membrane</keyword>
<proteinExistence type="predicted"/>
<organism evidence="11 12">
    <name type="scientific">Porites lobata</name>
    <dbReference type="NCBI Taxonomy" id="104759"/>
    <lineage>
        <taxon>Eukaryota</taxon>
        <taxon>Metazoa</taxon>
        <taxon>Cnidaria</taxon>
        <taxon>Anthozoa</taxon>
        <taxon>Hexacorallia</taxon>
        <taxon>Scleractinia</taxon>
        <taxon>Fungiina</taxon>
        <taxon>Poritidae</taxon>
        <taxon>Porites</taxon>
    </lineage>
</organism>